<evidence type="ECO:0000313" key="12">
    <source>
        <dbReference type="Proteomes" id="UP000838412"/>
    </source>
</evidence>
<dbReference type="GO" id="GO:0005576">
    <property type="term" value="C:extracellular region"/>
    <property type="evidence" value="ECO:0007669"/>
    <property type="project" value="UniProtKB-SubCell"/>
</dbReference>
<dbReference type="PROSITE" id="PS00119">
    <property type="entry name" value="PA2_ASP"/>
    <property type="match status" value="1"/>
</dbReference>
<evidence type="ECO:0000256" key="9">
    <source>
        <dbReference type="SAM" id="MobiDB-lite"/>
    </source>
</evidence>
<dbReference type="GO" id="GO:0005543">
    <property type="term" value="F:phospholipid binding"/>
    <property type="evidence" value="ECO:0007669"/>
    <property type="project" value="TreeGrafter"/>
</dbReference>
<feature type="disulfide bond" evidence="7">
    <location>
        <begin position="108"/>
        <end position="119"/>
    </location>
</feature>
<evidence type="ECO:0000259" key="10">
    <source>
        <dbReference type="SMART" id="SM00085"/>
    </source>
</evidence>
<dbReference type="SUPFAM" id="SSF48619">
    <property type="entry name" value="Phospholipase A2, PLA2"/>
    <property type="match status" value="1"/>
</dbReference>
<dbReference type="InterPro" id="IPR033112">
    <property type="entry name" value="PLA2_Asp_AS"/>
</dbReference>
<feature type="binding site" evidence="6">
    <location>
        <position position="59"/>
    </location>
    <ligand>
        <name>Ca(2+)</name>
        <dbReference type="ChEBI" id="CHEBI:29108"/>
    </ligand>
</feature>
<dbReference type="OrthoDB" id="5841574at2759"/>
<evidence type="ECO:0000256" key="1">
    <source>
        <dbReference type="ARBA" id="ARBA00004613"/>
    </source>
</evidence>
<keyword evidence="4 7" id="KW-1015">Disulfide bond</keyword>
<keyword evidence="8" id="KW-0378">Hydrolase</keyword>
<feature type="binding site" evidence="6">
    <location>
        <position position="61"/>
    </location>
    <ligand>
        <name>Ca(2+)</name>
        <dbReference type="ChEBI" id="CHEBI:29108"/>
    </ligand>
</feature>
<evidence type="ECO:0000256" key="5">
    <source>
        <dbReference type="PIRSR" id="PIRSR601211-1"/>
    </source>
</evidence>
<comment type="catalytic activity">
    <reaction evidence="8">
        <text>a 1,2-diacyl-sn-glycero-3-phosphocholine + H2O = a 1-acyl-sn-glycero-3-phosphocholine + a fatty acid + H(+)</text>
        <dbReference type="Rhea" id="RHEA:15801"/>
        <dbReference type="ChEBI" id="CHEBI:15377"/>
        <dbReference type="ChEBI" id="CHEBI:15378"/>
        <dbReference type="ChEBI" id="CHEBI:28868"/>
        <dbReference type="ChEBI" id="CHEBI:57643"/>
        <dbReference type="ChEBI" id="CHEBI:58168"/>
        <dbReference type="EC" id="3.1.1.4"/>
    </reaction>
</comment>
<dbReference type="PROSITE" id="PS00118">
    <property type="entry name" value="PA2_HIS"/>
    <property type="match status" value="1"/>
</dbReference>
<keyword evidence="3 8" id="KW-0964">Secreted</keyword>
<evidence type="ECO:0000256" key="7">
    <source>
        <dbReference type="PIRSR" id="PIRSR601211-3"/>
    </source>
</evidence>
<comment type="subcellular location">
    <subcellularLocation>
        <location evidence="1 8">Secreted</location>
    </subcellularLocation>
</comment>
<evidence type="ECO:0000313" key="11">
    <source>
        <dbReference type="EMBL" id="CAH1261508.1"/>
    </source>
</evidence>
<dbReference type="PANTHER" id="PTHR11716:SF106">
    <property type="entry name" value="PHOSPHOLIPASE A2 A2-ACTITOXIN-UCS2A-LIKE"/>
    <property type="match status" value="1"/>
</dbReference>
<comment type="cofactor">
    <cofactor evidence="6">
        <name>Ca(2+)</name>
        <dbReference type="ChEBI" id="CHEBI:29108"/>
    </cofactor>
    <text evidence="6">Binds 1 Ca(2+) ion per subunit.</text>
</comment>
<evidence type="ECO:0000256" key="3">
    <source>
        <dbReference type="ARBA" id="ARBA00022525"/>
    </source>
</evidence>
<dbReference type="AlphaFoldDB" id="A0A8K0EMH1"/>
<feature type="binding site" evidence="6">
    <location>
        <position position="63"/>
    </location>
    <ligand>
        <name>Ca(2+)</name>
        <dbReference type="ChEBI" id="CHEBI:29108"/>
    </ligand>
</feature>
<feature type="active site" evidence="5">
    <location>
        <position position="80"/>
    </location>
</feature>
<protein>
    <recommendedName>
        <fullName evidence="8">Phospholipase A2</fullName>
        <ecNumber evidence="8">3.1.1.4</ecNumber>
    </recommendedName>
</protein>
<dbReference type="Pfam" id="PF00068">
    <property type="entry name" value="Phospholip_A2_1"/>
    <property type="match status" value="1"/>
</dbReference>
<dbReference type="GO" id="GO:0047498">
    <property type="term" value="F:calcium-dependent phospholipase A2 activity"/>
    <property type="evidence" value="ECO:0007669"/>
    <property type="project" value="TreeGrafter"/>
</dbReference>
<dbReference type="FunFam" id="1.20.90.10:FF:000018">
    <property type="entry name" value="Phospholipase A(2)"/>
    <property type="match status" value="1"/>
</dbReference>
<feature type="disulfide bond" evidence="7">
    <location>
        <begin position="76"/>
        <end position="128"/>
    </location>
</feature>
<feature type="disulfide bond" evidence="7">
    <location>
        <begin position="60"/>
        <end position="77"/>
    </location>
</feature>
<comment type="similarity">
    <text evidence="2">Belongs to the phospholipase A2 family. Group I subfamily. D49 sub-subfamily.</text>
</comment>
<keyword evidence="6" id="KW-0479">Metal-binding</keyword>
<dbReference type="GO" id="GO:0006644">
    <property type="term" value="P:phospholipid metabolic process"/>
    <property type="evidence" value="ECO:0007669"/>
    <property type="project" value="InterPro"/>
</dbReference>
<dbReference type="SMART" id="SM00085">
    <property type="entry name" value="PA2c"/>
    <property type="match status" value="1"/>
</dbReference>
<evidence type="ECO:0000256" key="2">
    <source>
        <dbReference type="ARBA" id="ARBA00007892"/>
    </source>
</evidence>
<dbReference type="GO" id="GO:0050482">
    <property type="term" value="P:arachidonate secretion"/>
    <property type="evidence" value="ECO:0007669"/>
    <property type="project" value="InterPro"/>
</dbReference>
<feature type="binding site" evidence="6">
    <location>
        <position position="81"/>
    </location>
    <ligand>
        <name>Ca(2+)</name>
        <dbReference type="ChEBI" id="CHEBI:29108"/>
    </ligand>
</feature>
<proteinExistence type="inferred from homology"/>
<dbReference type="EMBL" id="OV696689">
    <property type="protein sequence ID" value="CAH1261508.1"/>
    <property type="molecule type" value="Genomic_DNA"/>
</dbReference>
<keyword evidence="12" id="KW-1185">Reference proteome</keyword>
<feature type="chain" id="PRO_5035489188" description="Phospholipase A2" evidence="8">
    <location>
        <begin position="27"/>
        <end position="176"/>
    </location>
</feature>
<feature type="region of interest" description="Disordered" evidence="9">
    <location>
        <begin position="150"/>
        <end position="176"/>
    </location>
</feature>
<organism evidence="11 12">
    <name type="scientific">Branchiostoma lanceolatum</name>
    <name type="common">Common lancelet</name>
    <name type="synonym">Amphioxus lanceolatum</name>
    <dbReference type="NCBI Taxonomy" id="7740"/>
    <lineage>
        <taxon>Eukaryota</taxon>
        <taxon>Metazoa</taxon>
        <taxon>Chordata</taxon>
        <taxon>Cephalochordata</taxon>
        <taxon>Leptocardii</taxon>
        <taxon>Amphioxiformes</taxon>
        <taxon>Branchiostomatidae</taxon>
        <taxon>Branchiostoma</taxon>
    </lineage>
</organism>
<dbReference type="CDD" id="cd00125">
    <property type="entry name" value="PLA2c"/>
    <property type="match status" value="1"/>
</dbReference>
<name>A0A8K0EMH1_BRALA</name>
<dbReference type="EC" id="3.1.1.4" evidence="8"/>
<feature type="active site" evidence="5">
    <location>
        <position position="122"/>
    </location>
</feature>
<dbReference type="PRINTS" id="PR00389">
    <property type="entry name" value="PHPHLIPASEA2"/>
</dbReference>
<dbReference type="Gene3D" id="1.20.90.10">
    <property type="entry name" value="Phospholipase A2 domain"/>
    <property type="match status" value="1"/>
</dbReference>
<dbReference type="Proteomes" id="UP000838412">
    <property type="component" value="Chromosome 4"/>
</dbReference>
<evidence type="ECO:0000256" key="8">
    <source>
        <dbReference type="RuleBase" id="RU361236"/>
    </source>
</evidence>
<keyword evidence="8" id="KW-0732">Signal</keyword>
<sequence>MEVSKLYMGWLCVTLIVSTSPARTQGAVRTRRDLFSLSGMIRCVTGRSALLMYNNYGCFCGRGGWGAAPVDETDRCCAAHDSCYALPSWFGGIFILYSYKCADGAVTCTSRSALRRRVCECDKALAECFARSQYNPQYKNYQFCGQERTAGTTPESHTDRNTSHTEPTGGPLFSYS</sequence>
<feature type="domain" description="Phospholipase A2-like central" evidence="10">
    <location>
        <begin position="33"/>
        <end position="148"/>
    </location>
</feature>
<accession>A0A8K0EMH1</accession>
<feature type="disulfide bond" evidence="7">
    <location>
        <begin position="83"/>
        <end position="121"/>
    </location>
</feature>
<keyword evidence="6 8" id="KW-0106">Calcium</keyword>
<evidence type="ECO:0000256" key="4">
    <source>
        <dbReference type="ARBA" id="ARBA00023157"/>
    </source>
</evidence>
<dbReference type="GO" id="GO:0016042">
    <property type="term" value="P:lipid catabolic process"/>
    <property type="evidence" value="ECO:0007669"/>
    <property type="project" value="InterPro"/>
</dbReference>
<dbReference type="GO" id="GO:0005509">
    <property type="term" value="F:calcium ion binding"/>
    <property type="evidence" value="ECO:0007669"/>
    <property type="project" value="InterPro"/>
</dbReference>
<gene>
    <name evidence="11" type="primary">PLA2G2A</name>
    <name evidence="11" type="ORF">BLAG_LOCUS16911</name>
</gene>
<dbReference type="InterPro" id="IPR016090">
    <property type="entry name" value="PLA2-like_dom"/>
</dbReference>
<dbReference type="InterPro" id="IPR036444">
    <property type="entry name" value="PLipase_A2_dom_sf"/>
</dbReference>
<feature type="signal peptide" evidence="8">
    <location>
        <begin position="1"/>
        <end position="26"/>
    </location>
</feature>
<dbReference type="InterPro" id="IPR001211">
    <property type="entry name" value="PLA2"/>
</dbReference>
<dbReference type="InterPro" id="IPR033113">
    <property type="entry name" value="PLA2_histidine"/>
</dbReference>
<evidence type="ECO:0000256" key="6">
    <source>
        <dbReference type="PIRSR" id="PIRSR601211-2"/>
    </source>
</evidence>
<keyword evidence="8" id="KW-0443">Lipid metabolism</keyword>
<dbReference type="PANTHER" id="PTHR11716">
    <property type="entry name" value="PHOSPHOLIPASE A2 FAMILY MEMBER"/>
    <property type="match status" value="1"/>
</dbReference>
<reference evidence="11" key="1">
    <citation type="submission" date="2022-01" db="EMBL/GenBank/DDBJ databases">
        <authorList>
            <person name="Braso-Vives M."/>
        </authorList>
    </citation>
    <scope>NUCLEOTIDE SEQUENCE</scope>
</reference>